<keyword evidence="2" id="KW-1185">Reference proteome</keyword>
<comment type="caution">
    <text evidence="1">The sequence shown here is derived from an EMBL/GenBank/DDBJ whole genome shotgun (WGS) entry which is preliminary data.</text>
</comment>
<organism evidence="1 2">
    <name type="scientific">Araneus ventricosus</name>
    <name type="common">Orbweaver spider</name>
    <name type="synonym">Epeira ventricosa</name>
    <dbReference type="NCBI Taxonomy" id="182803"/>
    <lineage>
        <taxon>Eukaryota</taxon>
        <taxon>Metazoa</taxon>
        <taxon>Ecdysozoa</taxon>
        <taxon>Arthropoda</taxon>
        <taxon>Chelicerata</taxon>
        <taxon>Arachnida</taxon>
        <taxon>Araneae</taxon>
        <taxon>Araneomorphae</taxon>
        <taxon>Entelegynae</taxon>
        <taxon>Araneoidea</taxon>
        <taxon>Araneidae</taxon>
        <taxon>Araneus</taxon>
    </lineage>
</organism>
<proteinExistence type="predicted"/>
<reference evidence="1 2" key="1">
    <citation type="journal article" date="2019" name="Sci. Rep.">
        <title>Orb-weaving spider Araneus ventricosus genome elucidates the spidroin gene catalogue.</title>
        <authorList>
            <person name="Kono N."/>
            <person name="Nakamura H."/>
            <person name="Ohtoshi R."/>
            <person name="Moran D.A.P."/>
            <person name="Shinohara A."/>
            <person name="Yoshida Y."/>
            <person name="Fujiwara M."/>
            <person name="Mori M."/>
            <person name="Tomita M."/>
            <person name="Arakawa K."/>
        </authorList>
    </citation>
    <scope>NUCLEOTIDE SEQUENCE [LARGE SCALE GENOMIC DNA]</scope>
</reference>
<evidence type="ECO:0000313" key="2">
    <source>
        <dbReference type="Proteomes" id="UP000499080"/>
    </source>
</evidence>
<gene>
    <name evidence="1" type="ORF">AVEN_272216_1</name>
</gene>
<protein>
    <submittedName>
        <fullName evidence="1">Uncharacterized protein</fullName>
    </submittedName>
</protein>
<dbReference type="Proteomes" id="UP000499080">
    <property type="component" value="Unassembled WGS sequence"/>
</dbReference>
<name>A0A4Y2W741_ARAVE</name>
<dbReference type="EMBL" id="BGPR01056478">
    <property type="protein sequence ID" value="GBO32969.1"/>
    <property type="molecule type" value="Genomic_DNA"/>
</dbReference>
<evidence type="ECO:0000313" key="1">
    <source>
        <dbReference type="EMBL" id="GBO32969.1"/>
    </source>
</evidence>
<dbReference type="AlphaFoldDB" id="A0A4Y2W741"/>
<accession>A0A4Y2W741</accession>
<sequence length="84" mass="9668">MGAEGPHADQETTIMAISLEMSCSWMIMQKLTQHGTQKNIFVVCDGRDWITRPTAPILLHQILTFFLQHYQDVTSEVMKRYGQL</sequence>